<dbReference type="EMBL" id="PXYK01000003">
    <property type="protein sequence ID" value="PSJ64886.1"/>
    <property type="molecule type" value="Genomic_DNA"/>
</dbReference>
<gene>
    <name evidence="4" type="ORF">C7I84_04465</name>
</gene>
<dbReference type="SUPFAM" id="SSF55811">
    <property type="entry name" value="Nudix"/>
    <property type="match status" value="1"/>
</dbReference>
<dbReference type="GO" id="GO:0006167">
    <property type="term" value="P:AMP biosynthetic process"/>
    <property type="evidence" value="ECO:0007669"/>
    <property type="project" value="TreeGrafter"/>
</dbReference>
<dbReference type="InterPro" id="IPR051325">
    <property type="entry name" value="Nudix_hydrolase_domain"/>
</dbReference>
<reference evidence="4 5" key="1">
    <citation type="submission" date="2018-03" db="EMBL/GenBank/DDBJ databases">
        <title>The draft genome of Mesorhizobium sp. 6GN-30.</title>
        <authorList>
            <person name="Liu L."/>
            <person name="Li L."/>
            <person name="Wang T."/>
            <person name="Zhang X."/>
            <person name="Liang L."/>
        </authorList>
    </citation>
    <scope>NUCLEOTIDE SEQUENCE [LARGE SCALE GENOMIC DNA]</scope>
    <source>
        <strain evidence="4 5">6GN30</strain>
    </source>
</reference>
<dbReference type="GO" id="GO:0004081">
    <property type="term" value="F:bis(5'-nucleosyl)-tetraphosphatase (asymmetrical) activity"/>
    <property type="evidence" value="ECO:0007669"/>
    <property type="project" value="TreeGrafter"/>
</dbReference>
<dbReference type="OrthoDB" id="954553at2"/>
<dbReference type="PROSITE" id="PS00893">
    <property type="entry name" value="NUDIX_BOX"/>
    <property type="match status" value="1"/>
</dbReference>
<feature type="domain" description="Nudix hydrolase" evidence="3">
    <location>
        <begin position="1"/>
        <end position="149"/>
    </location>
</feature>
<dbReference type="GO" id="GO:0006754">
    <property type="term" value="P:ATP biosynthetic process"/>
    <property type="evidence" value="ECO:0007669"/>
    <property type="project" value="TreeGrafter"/>
</dbReference>
<dbReference type="Gene3D" id="3.90.79.10">
    <property type="entry name" value="Nucleoside Triphosphate Pyrophosphohydrolase"/>
    <property type="match status" value="1"/>
</dbReference>
<dbReference type="InterPro" id="IPR015797">
    <property type="entry name" value="NUDIX_hydrolase-like_dom_sf"/>
</dbReference>
<dbReference type="Pfam" id="PF00293">
    <property type="entry name" value="NUDIX"/>
    <property type="match status" value="1"/>
</dbReference>
<evidence type="ECO:0000313" key="4">
    <source>
        <dbReference type="EMBL" id="PSJ64886.1"/>
    </source>
</evidence>
<protein>
    <submittedName>
        <fullName evidence="4">NUDIX hydrolase</fullName>
    </submittedName>
</protein>
<dbReference type="RefSeq" id="WP_106770931.1">
    <property type="nucleotide sequence ID" value="NZ_PXYK01000003.1"/>
</dbReference>
<dbReference type="InterPro" id="IPR020084">
    <property type="entry name" value="NUDIX_hydrolase_CS"/>
</dbReference>
<dbReference type="CDD" id="cd04662">
    <property type="entry name" value="NUDIX_Hydrolase"/>
    <property type="match status" value="1"/>
</dbReference>
<evidence type="ECO:0000256" key="1">
    <source>
        <dbReference type="ARBA" id="ARBA00001946"/>
    </source>
</evidence>
<organism evidence="4 5">
    <name type="scientific">Kumtagia ephedrae</name>
    <dbReference type="NCBI Taxonomy" id="2116701"/>
    <lineage>
        <taxon>Bacteria</taxon>
        <taxon>Pseudomonadati</taxon>
        <taxon>Pseudomonadota</taxon>
        <taxon>Alphaproteobacteria</taxon>
        <taxon>Hyphomicrobiales</taxon>
        <taxon>Phyllobacteriaceae</taxon>
        <taxon>Kumtagia</taxon>
    </lineage>
</organism>
<dbReference type="PROSITE" id="PS51462">
    <property type="entry name" value="NUDIX"/>
    <property type="match status" value="1"/>
</dbReference>
<keyword evidence="2 4" id="KW-0378">Hydrolase</keyword>
<dbReference type="AlphaFoldDB" id="A0A2P7SQW7"/>
<keyword evidence="5" id="KW-1185">Reference proteome</keyword>
<evidence type="ECO:0000259" key="3">
    <source>
        <dbReference type="PROSITE" id="PS51462"/>
    </source>
</evidence>
<dbReference type="PANTHER" id="PTHR21340:SF7">
    <property type="entry name" value="NUDIX HYDROLASE DOMAIN-CONTAINING PROTEIN"/>
    <property type="match status" value="1"/>
</dbReference>
<evidence type="ECO:0000256" key="2">
    <source>
        <dbReference type="ARBA" id="ARBA00022801"/>
    </source>
</evidence>
<dbReference type="PANTHER" id="PTHR21340">
    <property type="entry name" value="DIADENOSINE 5,5-P1,P4-TETRAPHOSPHATE PYROPHOSPHOHYDROLASE MUTT"/>
    <property type="match status" value="1"/>
</dbReference>
<comment type="caution">
    <text evidence="4">The sequence shown here is derived from an EMBL/GenBank/DDBJ whole genome shotgun (WGS) entry which is preliminary data.</text>
</comment>
<sequence>MAKLSAGVLVYRRTAGAVEVLLVHPGGPFWRLKDLGAWSIPKGEYVESEDPEAVARREFTEETGWTLDGDLAPLGTVRQGGGKVVTAFAAEGDFDVNTLQSNAFELEWPPRSGRIQSFPEVDRAAWFRPQEATEKMIVGQRPLLRRLPRS</sequence>
<comment type="cofactor">
    <cofactor evidence="1">
        <name>Mg(2+)</name>
        <dbReference type="ChEBI" id="CHEBI:18420"/>
    </cofactor>
</comment>
<accession>A0A2P7SQW7</accession>
<dbReference type="InterPro" id="IPR000086">
    <property type="entry name" value="NUDIX_hydrolase_dom"/>
</dbReference>
<dbReference type="Proteomes" id="UP000241229">
    <property type="component" value="Unassembled WGS sequence"/>
</dbReference>
<proteinExistence type="predicted"/>
<name>A0A2P7SQW7_9HYPH</name>
<evidence type="ECO:0000313" key="5">
    <source>
        <dbReference type="Proteomes" id="UP000241229"/>
    </source>
</evidence>